<evidence type="ECO:0000256" key="1">
    <source>
        <dbReference type="ARBA" id="ARBA00022630"/>
    </source>
</evidence>
<dbReference type="CDD" id="cd02062">
    <property type="entry name" value="Nitro_FMN_reductase"/>
    <property type="match status" value="1"/>
</dbReference>
<dbReference type="PANTHER" id="PTHR23026:SF90">
    <property type="entry name" value="IODOTYROSINE DEIODINASE 1"/>
    <property type="match status" value="1"/>
</dbReference>
<reference evidence="6" key="1">
    <citation type="submission" date="2020-05" db="EMBL/GenBank/DDBJ databases">
        <authorList>
            <person name="Chiriac C."/>
            <person name="Salcher M."/>
            <person name="Ghai R."/>
            <person name="Kavagutti S V."/>
        </authorList>
    </citation>
    <scope>NUCLEOTIDE SEQUENCE</scope>
</reference>
<dbReference type="Pfam" id="PF00881">
    <property type="entry name" value="Nitroreductase"/>
    <property type="match status" value="1"/>
</dbReference>
<evidence type="ECO:0000256" key="3">
    <source>
        <dbReference type="ARBA" id="ARBA00023002"/>
    </source>
</evidence>
<dbReference type="EMBL" id="CAETWZ010000103">
    <property type="protein sequence ID" value="CAB4368210.1"/>
    <property type="molecule type" value="Genomic_DNA"/>
</dbReference>
<gene>
    <name evidence="6" type="ORF">UFOPK2334_01252</name>
    <name evidence="7" type="ORF">UFOPK2870_00688</name>
    <name evidence="5" type="ORF">UFOPK4179_01007</name>
</gene>
<dbReference type="Gene3D" id="3.40.109.10">
    <property type="entry name" value="NADH Oxidase"/>
    <property type="match status" value="1"/>
</dbReference>
<sequence>MVDENTPLSPDSVGLLEGLHTTRAIRRYLNEPIPDTVLRDIMFAATRAPSGSNRQPFRFIVLADSPVARQAKLLMAEGAQKVWDHKRTTEGYEKGSGVVDNSPKARMARTMQHYVDNFSEVPVLVLAVLLRYREPNPTEGASVYPACQNLLLAARALGYGGVITGFHGFVEPELRTLLGIPDDTLIAASISLGKPAGNHGPVRRVPMAGLVYEDAWGESPAWAIDPPGTAFTKGGPPK</sequence>
<evidence type="ECO:0000259" key="4">
    <source>
        <dbReference type="Pfam" id="PF00881"/>
    </source>
</evidence>
<evidence type="ECO:0000313" key="5">
    <source>
        <dbReference type="EMBL" id="CAB4368210.1"/>
    </source>
</evidence>
<keyword evidence="1" id="KW-0285">Flavoprotein</keyword>
<dbReference type="AlphaFoldDB" id="A0A6J6N6N6"/>
<dbReference type="PANTHER" id="PTHR23026">
    <property type="entry name" value="NADPH NITROREDUCTASE"/>
    <property type="match status" value="1"/>
</dbReference>
<dbReference type="InterPro" id="IPR029479">
    <property type="entry name" value="Nitroreductase"/>
</dbReference>
<evidence type="ECO:0000313" key="7">
    <source>
        <dbReference type="EMBL" id="CAB4761481.1"/>
    </source>
</evidence>
<dbReference type="GO" id="GO:0016491">
    <property type="term" value="F:oxidoreductase activity"/>
    <property type="evidence" value="ECO:0007669"/>
    <property type="project" value="UniProtKB-KW"/>
</dbReference>
<dbReference type="EMBL" id="CAEZZL010000043">
    <property type="protein sequence ID" value="CAB4761481.1"/>
    <property type="molecule type" value="Genomic_DNA"/>
</dbReference>
<dbReference type="InterPro" id="IPR050627">
    <property type="entry name" value="Nitroreductase/BluB"/>
</dbReference>
<proteinExistence type="predicted"/>
<name>A0A6J6N6N6_9ZZZZ</name>
<keyword evidence="2" id="KW-0288">FMN</keyword>
<protein>
    <submittedName>
        <fullName evidence="6">Unannotated protein</fullName>
    </submittedName>
</protein>
<evidence type="ECO:0000256" key="2">
    <source>
        <dbReference type="ARBA" id="ARBA00022643"/>
    </source>
</evidence>
<dbReference type="EMBL" id="CAEZXA010000131">
    <property type="protein sequence ID" value="CAB4682320.1"/>
    <property type="molecule type" value="Genomic_DNA"/>
</dbReference>
<keyword evidence="3" id="KW-0560">Oxidoreductase</keyword>
<feature type="domain" description="Nitroreductase" evidence="4">
    <location>
        <begin position="22"/>
        <end position="193"/>
    </location>
</feature>
<organism evidence="6">
    <name type="scientific">freshwater metagenome</name>
    <dbReference type="NCBI Taxonomy" id="449393"/>
    <lineage>
        <taxon>unclassified sequences</taxon>
        <taxon>metagenomes</taxon>
        <taxon>ecological metagenomes</taxon>
    </lineage>
</organism>
<dbReference type="InterPro" id="IPR000415">
    <property type="entry name" value="Nitroreductase-like"/>
</dbReference>
<accession>A0A6J6N6N6</accession>
<dbReference type="SUPFAM" id="SSF55469">
    <property type="entry name" value="FMN-dependent nitroreductase-like"/>
    <property type="match status" value="1"/>
</dbReference>
<evidence type="ECO:0000313" key="6">
    <source>
        <dbReference type="EMBL" id="CAB4682320.1"/>
    </source>
</evidence>